<dbReference type="PROSITE" id="PS50123">
    <property type="entry name" value="CHER"/>
    <property type="match status" value="1"/>
</dbReference>
<gene>
    <name evidence="2" type="ORF">DDZ16_10370</name>
</gene>
<dbReference type="CDD" id="cd02440">
    <property type="entry name" value="AdoMet_MTases"/>
    <property type="match status" value="1"/>
</dbReference>
<dbReference type="RefSeq" id="WP_109264388.1">
    <property type="nucleotide sequence ID" value="NZ_QEWP01000007.1"/>
</dbReference>
<reference evidence="2 3" key="1">
    <citation type="submission" date="2018-05" db="EMBL/GenBank/DDBJ databases">
        <title>Marinilabilia rubrum sp. nov., isolated from saltern sediment.</title>
        <authorList>
            <person name="Zhang R."/>
        </authorList>
    </citation>
    <scope>NUCLEOTIDE SEQUENCE [LARGE SCALE GENOMIC DNA]</scope>
    <source>
        <strain evidence="2 3">WTE16</strain>
    </source>
</reference>
<evidence type="ECO:0000313" key="2">
    <source>
        <dbReference type="EMBL" id="PWD99404.1"/>
    </source>
</evidence>
<dbReference type="SUPFAM" id="SSF53335">
    <property type="entry name" value="S-adenosyl-L-methionine-dependent methyltransferases"/>
    <property type="match status" value="1"/>
</dbReference>
<proteinExistence type="predicted"/>
<dbReference type="PANTHER" id="PTHR24422">
    <property type="entry name" value="CHEMOTAXIS PROTEIN METHYLTRANSFERASE"/>
    <property type="match status" value="1"/>
</dbReference>
<dbReference type="AlphaFoldDB" id="A0A2U2B8P0"/>
<dbReference type="PRINTS" id="PR00996">
    <property type="entry name" value="CHERMTFRASE"/>
</dbReference>
<evidence type="ECO:0000259" key="1">
    <source>
        <dbReference type="PROSITE" id="PS50123"/>
    </source>
</evidence>
<dbReference type="Proteomes" id="UP000244956">
    <property type="component" value="Unassembled WGS sequence"/>
</dbReference>
<dbReference type="SMART" id="SM00138">
    <property type="entry name" value="MeTrc"/>
    <property type="match status" value="1"/>
</dbReference>
<dbReference type="Pfam" id="PF01739">
    <property type="entry name" value="CheR"/>
    <property type="match status" value="1"/>
</dbReference>
<dbReference type="InterPro" id="IPR000780">
    <property type="entry name" value="CheR_MeTrfase"/>
</dbReference>
<dbReference type="InterPro" id="IPR029063">
    <property type="entry name" value="SAM-dependent_MTases_sf"/>
</dbReference>
<accession>A0A2U2B8P0</accession>
<evidence type="ECO:0000313" key="3">
    <source>
        <dbReference type="Proteomes" id="UP000244956"/>
    </source>
</evidence>
<dbReference type="GO" id="GO:0008757">
    <property type="term" value="F:S-adenosylmethionine-dependent methyltransferase activity"/>
    <property type="evidence" value="ECO:0007669"/>
    <property type="project" value="InterPro"/>
</dbReference>
<sequence>MGVSLSINDIKSVTNDMARYKNLDYAGHSFSFLKRRLSHVFLQLKVKRLNQFSERLSEESFREGIRYHMAVNVTEMFRDPGFWRSLRQTVFPLLKEKQWSVWFPDTPSGEEVYSFIILLAEDGLLENVKIFSQHASETKCKEIADGFIDHKNAELNYNNYKRLEEADKFEEYFLEGPGSWTFKKDLLVNCNFIARSVVDSEIDESFDFIVFRNTCINYTSQSREEMLEKIVSHLNPGGFLALGVKEALPSSLESQFKPVDQKESIYKKLC</sequence>
<comment type="caution">
    <text evidence="2">The sequence shown here is derived from an EMBL/GenBank/DDBJ whole genome shotgun (WGS) entry which is preliminary data.</text>
</comment>
<dbReference type="OrthoDB" id="9816309at2"/>
<organism evidence="2 3">
    <name type="scientific">Marinilabilia rubra</name>
    <dbReference type="NCBI Taxonomy" id="2162893"/>
    <lineage>
        <taxon>Bacteria</taxon>
        <taxon>Pseudomonadati</taxon>
        <taxon>Bacteroidota</taxon>
        <taxon>Bacteroidia</taxon>
        <taxon>Marinilabiliales</taxon>
        <taxon>Marinilabiliaceae</taxon>
        <taxon>Marinilabilia</taxon>
    </lineage>
</organism>
<dbReference type="EMBL" id="QEWP01000007">
    <property type="protein sequence ID" value="PWD99404.1"/>
    <property type="molecule type" value="Genomic_DNA"/>
</dbReference>
<dbReference type="PANTHER" id="PTHR24422:SF10">
    <property type="entry name" value="CHEMOTAXIS PROTEIN METHYLTRANSFERASE 2"/>
    <property type="match status" value="1"/>
</dbReference>
<name>A0A2U2B8P0_9BACT</name>
<dbReference type="Gene3D" id="3.40.50.150">
    <property type="entry name" value="Vaccinia Virus protein VP39"/>
    <property type="match status" value="1"/>
</dbReference>
<protein>
    <submittedName>
        <fullName evidence="2">Chemotaxis protein CheR</fullName>
    </submittedName>
</protein>
<dbReference type="InterPro" id="IPR050903">
    <property type="entry name" value="Bact_Chemotaxis_MeTrfase"/>
</dbReference>
<feature type="domain" description="CheR-type methyltransferase" evidence="1">
    <location>
        <begin position="1"/>
        <end position="257"/>
    </location>
</feature>
<dbReference type="InterPro" id="IPR022642">
    <property type="entry name" value="CheR_C"/>
</dbReference>
<keyword evidence="3" id="KW-1185">Reference proteome</keyword>